<sequence>MSEIDDLVSKIMSQMGQSSSEKSGTATTIPTSDDNHSALTAKDYPLYSKHPELVHSPSGKSLDEITIDNLLSEKVKSNDLRITTDTLRLQGEVAADAGRSAVQRNLQRAAELTKIPDDRVLEMYNALRPYRSTKQELFDIATELRDKYNATICAGWFEEAAANYEARKKLKGDN</sequence>
<dbReference type="STRING" id="701521.PECL_1380"/>
<organism evidence="2 3">
    <name type="scientific">Pediococcus claussenii (strain ATCC BAA-344 / DSM 14800 / JCM 18046 / KCTC 3811 / LMG 21948 / P06)</name>
    <dbReference type="NCBI Taxonomy" id="701521"/>
    <lineage>
        <taxon>Bacteria</taxon>
        <taxon>Bacillati</taxon>
        <taxon>Bacillota</taxon>
        <taxon>Bacilli</taxon>
        <taxon>Lactobacillales</taxon>
        <taxon>Lactobacillaceae</taxon>
        <taxon>Pediococcus</taxon>
    </lineage>
</organism>
<dbReference type="PATRIC" id="fig|701521.8.peg.1285"/>
<dbReference type="SUPFAM" id="SSF47148">
    <property type="entry name" value="Diol dehydratase, gamma subunit"/>
    <property type="match status" value="1"/>
</dbReference>
<dbReference type="InterPro" id="IPR003207">
    <property type="entry name" value="Ppandiol/glycerol_DeHydtase_su"/>
</dbReference>
<dbReference type="AlphaFoldDB" id="G8PEJ7"/>
<feature type="compositionally biased region" description="Polar residues" evidence="1">
    <location>
        <begin position="11"/>
        <end position="32"/>
    </location>
</feature>
<feature type="region of interest" description="Disordered" evidence="1">
    <location>
        <begin position="1"/>
        <end position="37"/>
    </location>
</feature>
<reference evidence="2 3" key="1">
    <citation type="journal article" date="2012" name="J. Bacteriol.">
        <title>Complete Genome Sequence of the Beer Spoilage Organism Pediococcus claussenii ATCC BAA-344T.</title>
        <authorList>
            <person name="Pittet V."/>
            <person name="Abegunde T."/>
            <person name="Marfleet T."/>
            <person name="Haakensen M."/>
            <person name="Morrow K."/>
            <person name="Jayaprakash T."/>
            <person name="Schroeder K."/>
            <person name="Trost B."/>
            <person name="Byrns S."/>
            <person name="Bergsveinson J."/>
            <person name="Kusalik A."/>
            <person name="Ziola B."/>
        </authorList>
    </citation>
    <scope>NUCLEOTIDE SEQUENCE [LARGE SCALE GENOMIC DNA]</scope>
    <source>
        <strain evidence="2 3">ATCC BAA-344</strain>
    </source>
</reference>
<dbReference type="KEGG" id="pce:PECL_1380"/>
<dbReference type="Gene3D" id="1.10.1510.20">
    <property type="entry name" value="Propanediol/glycerol dehydratase, small subunit"/>
    <property type="match status" value="1"/>
</dbReference>
<gene>
    <name evidence="2" type="primary">pduE</name>
    <name evidence="2" type="ordered locus">PECL_1380</name>
</gene>
<dbReference type="HOGENOM" id="CLU_120853_0_0_9"/>
<name>G8PEJ7_PEDCP</name>
<evidence type="ECO:0000256" key="1">
    <source>
        <dbReference type="SAM" id="MobiDB-lite"/>
    </source>
</evidence>
<dbReference type="Proteomes" id="UP000005444">
    <property type="component" value="Chromosome"/>
</dbReference>
<accession>G8PEJ7</accession>
<proteinExistence type="predicted"/>
<evidence type="ECO:0000313" key="3">
    <source>
        <dbReference type="Proteomes" id="UP000005444"/>
    </source>
</evidence>
<dbReference type="InterPro" id="IPR036091">
    <property type="entry name" value="Prodiol/glycerol_DeHase__sf_su"/>
</dbReference>
<evidence type="ECO:0000313" key="2">
    <source>
        <dbReference type="EMBL" id="AEV95606.1"/>
    </source>
</evidence>
<dbReference type="RefSeq" id="WP_014215800.1">
    <property type="nucleotide sequence ID" value="NC_016605.1"/>
</dbReference>
<keyword evidence="3" id="KW-1185">Reference proteome</keyword>
<dbReference type="eggNOG" id="COG4910">
    <property type="taxonomic scope" value="Bacteria"/>
</dbReference>
<dbReference type="NCBIfam" id="NF011972">
    <property type="entry name" value="PRK15443.1-3"/>
    <property type="match status" value="1"/>
</dbReference>
<protein>
    <submittedName>
        <fullName evidence="2">Propanediol dehydratase small subunit</fullName>
    </submittedName>
</protein>
<dbReference type="EMBL" id="CP003137">
    <property type="protein sequence ID" value="AEV95606.1"/>
    <property type="molecule type" value="Genomic_DNA"/>
</dbReference>
<dbReference type="PIRSF" id="PIRSF018505">
    <property type="entry name" value="Prpndl_dhdrts_sm"/>
    <property type="match status" value="1"/>
</dbReference>
<dbReference type="Pfam" id="PF02287">
    <property type="entry name" value="Dehydratase_SU"/>
    <property type="match status" value="1"/>
</dbReference>